<dbReference type="InterPro" id="IPR027473">
    <property type="entry name" value="L-asparaginase_C"/>
</dbReference>
<organism evidence="2 3">
    <name type="scientific">Nicrophorus vespilloides</name>
    <name type="common">Boreal carrion beetle</name>
    <dbReference type="NCBI Taxonomy" id="110193"/>
    <lineage>
        <taxon>Eukaryota</taxon>
        <taxon>Metazoa</taxon>
        <taxon>Ecdysozoa</taxon>
        <taxon>Arthropoda</taxon>
        <taxon>Hexapoda</taxon>
        <taxon>Insecta</taxon>
        <taxon>Pterygota</taxon>
        <taxon>Neoptera</taxon>
        <taxon>Endopterygota</taxon>
        <taxon>Coleoptera</taxon>
        <taxon>Polyphaga</taxon>
        <taxon>Staphyliniformia</taxon>
        <taxon>Silphidae</taxon>
        <taxon>Nicrophorinae</taxon>
        <taxon>Nicrophorus</taxon>
    </lineage>
</organism>
<reference evidence="3" key="1">
    <citation type="submission" date="2025-08" db="UniProtKB">
        <authorList>
            <consortium name="RefSeq"/>
        </authorList>
    </citation>
    <scope>IDENTIFICATION</scope>
    <source>
        <tissue evidence="3">Whole Larva</tissue>
    </source>
</reference>
<dbReference type="PANTHER" id="PTHR11707:SF28">
    <property type="entry name" value="60 KDA LYSOPHOSPHOLIPASE"/>
    <property type="match status" value="1"/>
</dbReference>
<accession>A0ABM1MDY6</accession>
<dbReference type="EC" id="3.5.1.1" evidence="1"/>
<evidence type="ECO:0000313" key="3">
    <source>
        <dbReference type="RefSeq" id="XP_017772786.1"/>
    </source>
</evidence>
<dbReference type="InterPro" id="IPR006034">
    <property type="entry name" value="Asparaginase/glutaminase-like"/>
</dbReference>
<evidence type="ECO:0000313" key="2">
    <source>
        <dbReference type="Proteomes" id="UP000695000"/>
    </source>
</evidence>
<dbReference type="Proteomes" id="UP000695000">
    <property type="component" value="Unplaced"/>
</dbReference>
<protein>
    <recommendedName>
        <fullName evidence="1">asparaginase</fullName>
        <ecNumber evidence="1">3.5.1.1</ecNumber>
    </recommendedName>
</protein>
<proteinExistence type="predicted"/>
<dbReference type="InterPro" id="IPR036152">
    <property type="entry name" value="Asp/glu_Ase-like_sf"/>
</dbReference>
<keyword evidence="2" id="KW-1185">Reference proteome</keyword>
<name>A0ABM1MDY6_NICVS</name>
<dbReference type="PIRSF" id="PIRSF001220">
    <property type="entry name" value="L-ASNase_gatD"/>
    <property type="match status" value="1"/>
</dbReference>
<dbReference type="GeneID" id="108559912"/>
<sequence length="125" mass="14481">MTENYNKKEWYWNVLEGVKTAAIKKIEKRLHRELCFKLICKQHVTSDGYFTFFFIAHENECPHGTVNPTYETGKICKNIGILPGFDITTEAALTKLIYVLGFKNLSLDEKKTMMMTNLRGEITKP</sequence>
<dbReference type="RefSeq" id="XP_017772786.1">
    <property type="nucleotide sequence ID" value="XM_017917297.1"/>
</dbReference>
<evidence type="ECO:0000256" key="1">
    <source>
        <dbReference type="ARBA" id="ARBA00012920"/>
    </source>
</evidence>
<gene>
    <name evidence="3" type="primary">LOC108559912</name>
</gene>
<dbReference type="SUPFAM" id="SSF53774">
    <property type="entry name" value="Glutaminase/Asparaginase"/>
    <property type="match status" value="1"/>
</dbReference>
<dbReference type="Gene3D" id="3.40.50.40">
    <property type="match status" value="1"/>
</dbReference>
<dbReference type="PIRSF" id="PIRSF500176">
    <property type="entry name" value="L_ASNase"/>
    <property type="match status" value="1"/>
</dbReference>
<dbReference type="PANTHER" id="PTHR11707">
    <property type="entry name" value="L-ASPARAGINASE"/>
    <property type="match status" value="1"/>
</dbReference>